<keyword evidence="3" id="KW-1185">Reference proteome</keyword>
<accession>A0A0C4ED07</accession>
<reference evidence="1" key="3">
    <citation type="submission" date="2011-03" db="EMBL/GenBank/DDBJ databases">
        <title>Annotation of Magnaporthe poae ATCC 64411.</title>
        <authorList>
            <person name="Ma L.-J."/>
            <person name="Dead R."/>
            <person name="Young S.K."/>
            <person name="Zeng Q."/>
            <person name="Gargeya S."/>
            <person name="Fitzgerald M."/>
            <person name="Haas B."/>
            <person name="Abouelleil A."/>
            <person name="Alvarado L."/>
            <person name="Arachchi H.M."/>
            <person name="Berlin A."/>
            <person name="Brown A."/>
            <person name="Chapman S.B."/>
            <person name="Chen Z."/>
            <person name="Dunbar C."/>
            <person name="Freedman E."/>
            <person name="Gearin G."/>
            <person name="Gellesch M."/>
            <person name="Goldberg J."/>
            <person name="Griggs A."/>
            <person name="Gujja S."/>
            <person name="Heiman D."/>
            <person name="Howarth C."/>
            <person name="Larson L."/>
            <person name="Lui A."/>
            <person name="MacDonald P.J.P."/>
            <person name="Mehta T."/>
            <person name="Montmayeur A."/>
            <person name="Murphy C."/>
            <person name="Neiman D."/>
            <person name="Pearson M."/>
            <person name="Priest M."/>
            <person name="Roberts A."/>
            <person name="Saif S."/>
            <person name="Shea T."/>
            <person name="Shenoy N."/>
            <person name="Sisk P."/>
            <person name="Stolte C."/>
            <person name="Sykes S."/>
            <person name="Yandava C."/>
            <person name="Wortman J."/>
            <person name="Nusbaum C."/>
            <person name="Birren B."/>
        </authorList>
    </citation>
    <scope>NUCLEOTIDE SEQUENCE</scope>
    <source>
        <strain evidence="1">ATCC 64411</strain>
    </source>
</reference>
<evidence type="ECO:0000313" key="3">
    <source>
        <dbReference type="Proteomes" id="UP000011715"/>
    </source>
</evidence>
<dbReference type="EnsemblFungi" id="MAPG_10598T0">
    <property type="protein sequence ID" value="MAPG_10598T0"/>
    <property type="gene ID" value="MAPG_10598"/>
</dbReference>
<dbReference type="Proteomes" id="UP000011715">
    <property type="component" value="Unassembled WGS sequence"/>
</dbReference>
<protein>
    <submittedName>
        <fullName evidence="1 2">Uncharacterized protein</fullName>
    </submittedName>
</protein>
<organism evidence="2 3">
    <name type="scientific">Magnaporthiopsis poae (strain ATCC 64411 / 73-15)</name>
    <name type="common">Kentucky bluegrass fungus</name>
    <name type="synonym">Magnaporthe poae</name>
    <dbReference type="NCBI Taxonomy" id="644358"/>
    <lineage>
        <taxon>Eukaryota</taxon>
        <taxon>Fungi</taxon>
        <taxon>Dikarya</taxon>
        <taxon>Ascomycota</taxon>
        <taxon>Pezizomycotina</taxon>
        <taxon>Sordariomycetes</taxon>
        <taxon>Sordariomycetidae</taxon>
        <taxon>Magnaporthales</taxon>
        <taxon>Magnaporthaceae</taxon>
        <taxon>Magnaporthiopsis</taxon>
    </lineage>
</organism>
<reference evidence="2" key="5">
    <citation type="submission" date="2015-06" db="UniProtKB">
        <authorList>
            <consortium name="EnsemblFungi"/>
        </authorList>
    </citation>
    <scope>IDENTIFICATION</scope>
    <source>
        <strain evidence="2">ATCC 64411</strain>
    </source>
</reference>
<dbReference type="AlphaFoldDB" id="A0A0C4ED07"/>
<name>A0A0C4ED07_MAGP6</name>
<dbReference type="VEuPathDB" id="FungiDB:MAPG_10598"/>
<evidence type="ECO:0000313" key="1">
    <source>
        <dbReference type="EMBL" id="KLU90746.1"/>
    </source>
</evidence>
<reference evidence="1" key="1">
    <citation type="submission" date="2010-05" db="EMBL/GenBank/DDBJ databases">
        <title>The Genome Sequence of Magnaporthe poae strain ATCC 64411.</title>
        <authorList>
            <consortium name="The Broad Institute Genome Sequencing Platform"/>
            <consortium name="Broad Institute Genome Sequencing Center for Infectious Disease"/>
            <person name="Ma L.-J."/>
            <person name="Dead R."/>
            <person name="Young S."/>
            <person name="Zeng Q."/>
            <person name="Koehrsen M."/>
            <person name="Alvarado L."/>
            <person name="Berlin A."/>
            <person name="Chapman S.B."/>
            <person name="Chen Z."/>
            <person name="Freedman E."/>
            <person name="Gellesch M."/>
            <person name="Goldberg J."/>
            <person name="Griggs A."/>
            <person name="Gujja S."/>
            <person name="Heilman E.R."/>
            <person name="Heiman D."/>
            <person name="Hepburn T."/>
            <person name="Howarth C."/>
            <person name="Jen D."/>
            <person name="Larson L."/>
            <person name="Mehta T."/>
            <person name="Neiman D."/>
            <person name="Pearson M."/>
            <person name="Roberts A."/>
            <person name="Saif S."/>
            <person name="Shea T."/>
            <person name="Shenoy N."/>
            <person name="Sisk P."/>
            <person name="Stolte C."/>
            <person name="Sykes S."/>
            <person name="Walk T."/>
            <person name="White J."/>
            <person name="Yandava C."/>
            <person name="Haas B."/>
            <person name="Nusbaum C."/>
            <person name="Birren B."/>
        </authorList>
    </citation>
    <scope>NUCLEOTIDE SEQUENCE</scope>
    <source>
        <strain evidence="1">ATCC 64411</strain>
    </source>
</reference>
<proteinExistence type="predicted"/>
<gene>
    <name evidence="1" type="ORF">MAPG_10598</name>
</gene>
<evidence type="ECO:0000313" key="2">
    <source>
        <dbReference type="EnsemblFungi" id="MAPG_10598T0"/>
    </source>
</evidence>
<reference evidence="3" key="2">
    <citation type="submission" date="2010-05" db="EMBL/GenBank/DDBJ databases">
        <title>The genome sequence of Magnaporthe poae strain ATCC 64411.</title>
        <authorList>
            <person name="Ma L.-J."/>
            <person name="Dead R."/>
            <person name="Young S."/>
            <person name="Zeng Q."/>
            <person name="Koehrsen M."/>
            <person name="Alvarado L."/>
            <person name="Berlin A."/>
            <person name="Chapman S.B."/>
            <person name="Chen Z."/>
            <person name="Freedman E."/>
            <person name="Gellesch M."/>
            <person name="Goldberg J."/>
            <person name="Griggs A."/>
            <person name="Gujja S."/>
            <person name="Heilman E.R."/>
            <person name="Heiman D."/>
            <person name="Hepburn T."/>
            <person name="Howarth C."/>
            <person name="Jen D."/>
            <person name="Larson L."/>
            <person name="Mehta T."/>
            <person name="Neiman D."/>
            <person name="Pearson M."/>
            <person name="Roberts A."/>
            <person name="Saif S."/>
            <person name="Shea T."/>
            <person name="Shenoy N."/>
            <person name="Sisk P."/>
            <person name="Stolte C."/>
            <person name="Sykes S."/>
            <person name="Walk T."/>
            <person name="White J."/>
            <person name="Yandava C."/>
            <person name="Haas B."/>
            <person name="Nusbaum C."/>
            <person name="Birren B."/>
        </authorList>
    </citation>
    <scope>NUCLEOTIDE SEQUENCE [LARGE SCALE GENOMIC DNA]</scope>
    <source>
        <strain evidence="3">ATCC 64411 / 73-15</strain>
    </source>
</reference>
<sequence length="108" mass="11887">MVRGTGECALMRKVGSRTHECVVRRRCKDRPLPIHFLKLCAVSETSAFVFTASWIMTHFLERRCSRPLVAGCRPGISASATLSETINTGAVRRSHSLGISQEPAVLSM</sequence>
<reference evidence="2" key="4">
    <citation type="journal article" date="2015" name="G3 (Bethesda)">
        <title>Genome sequences of three phytopathogenic species of the Magnaporthaceae family of fungi.</title>
        <authorList>
            <person name="Okagaki L.H."/>
            <person name="Nunes C.C."/>
            <person name="Sailsbery J."/>
            <person name="Clay B."/>
            <person name="Brown D."/>
            <person name="John T."/>
            <person name="Oh Y."/>
            <person name="Young N."/>
            <person name="Fitzgerald M."/>
            <person name="Haas B.J."/>
            <person name="Zeng Q."/>
            <person name="Young S."/>
            <person name="Adiconis X."/>
            <person name="Fan L."/>
            <person name="Levin J.Z."/>
            <person name="Mitchell T.K."/>
            <person name="Okubara P.A."/>
            <person name="Farman M.L."/>
            <person name="Kohn L.M."/>
            <person name="Birren B."/>
            <person name="Ma L.-J."/>
            <person name="Dean R.A."/>
        </authorList>
    </citation>
    <scope>NUCLEOTIDE SEQUENCE</scope>
    <source>
        <strain evidence="2">ATCC 64411 / 73-15</strain>
    </source>
</reference>
<dbReference type="EMBL" id="GL876975">
    <property type="protein sequence ID" value="KLU90746.1"/>
    <property type="molecule type" value="Genomic_DNA"/>
</dbReference>
<dbReference type="EMBL" id="ADBL01002368">
    <property type="status" value="NOT_ANNOTATED_CDS"/>
    <property type="molecule type" value="Genomic_DNA"/>
</dbReference>